<proteinExistence type="predicted"/>
<gene>
    <name evidence="2" type="ORF">EXIGLDRAFT_53089</name>
</gene>
<protein>
    <submittedName>
        <fullName evidence="2">Uncharacterized protein</fullName>
    </submittedName>
</protein>
<evidence type="ECO:0000313" key="3">
    <source>
        <dbReference type="Proteomes" id="UP000077266"/>
    </source>
</evidence>
<organism evidence="2 3">
    <name type="scientific">Exidia glandulosa HHB12029</name>
    <dbReference type="NCBI Taxonomy" id="1314781"/>
    <lineage>
        <taxon>Eukaryota</taxon>
        <taxon>Fungi</taxon>
        <taxon>Dikarya</taxon>
        <taxon>Basidiomycota</taxon>
        <taxon>Agaricomycotina</taxon>
        <taxon>Agaricomycetes</taxon>
        <taxon>Auriculariales</taxon>
        <taxon>Exidiaceae</taxon>
        <taxon>Exidia</taxon>
    </lineage>
</organism>
<dbReference type="Proteomes" id="UP000077266">
    <property type="component" value="Unassembled WGS sequence"/>
</dbReference>
<name>A0A165IDM5_EXIGL</name>
<evidence type="ECO:0000313" key="2">
    <source>
        <dbReference type="EMBL" id="KZV93263.1"/>
    </source>
</evidence>
<sequence length="161" mass="18182">MRRLPPEKSSSLAPEPAKQCSRRHSPSTTYPRLSRTHDLRRRGSSRNELLRHAPVLQLLSQRAPPFLPRLLRCLEPGRVACLEFDPAKPSRDSFRGAFSCRISCTSYPRIESSVLRTWRGCRAAWLNRAPMRQTRAGGPRLSTRGSWRHSPLAAAAGCILE</sequence>
<reference evidence="2 3" key="1">
    <citation type="journal article" date="2016" name="Mol. Biol. Evol.">
        <title>Comparative Genomics of Early-Diverging Mushroom-Forming Fungi Provides Insights into the Origins of Lignocellulose Decay Capabilities.</title>
        <authorList>
            <person name="Nagy L.G."/>
            <person name="Riley R."/>
            <person name="Tritt A."/>
            <person name="Adam C."/>
            <person name="Daum C."/>
            <person name="Floudas D."/>
            <person name="Sun H."/>
            <person name="Yadav J.S."/>
            <person name="Pangilinan J."/>
            <person name="Larsson K.H."/>
            <person name="Matsuura K."/>
            <person name="Barry K."/>
            <person name="Labutti K."/>
            <person name="Kuo R."/>
            <person name="Ohm R.A."/>
            <person name="Bhattacharya S.S."/>
            <person name="Shirouzu T."/>
            <person name="Yoshinaga Y."/>
            <person name="Martin F.M."/>
            <person name="Grigoriev I.V."/>
            <person name="Hibbett D.S."/>
        </authorList>
    </citation>
    <scope>NUCLEOTIDE SEQUENCE [LARGE SCALE GENOMIC DNA]</scope>
    <source>
        <strain evidence="2 3">HHB12029</strain>
    </source>
</reference>
<dbReference type="EMBL" id="KV425993">
    <property type="protein sequence ID" value="KZV93263.1"/>
    <property type="molecule type" value="Genomic_DNA"/>
</dbReference>
<dbReference type="AlphaFoldDB" id="A0A165IDM5"/>
<dbReference type="InParanoid" id="A0A165IDM5"/>
<feature type="region of interest" description="Disordered" evidence="1">
    <location>
        <begin position="1"/>
        <end position="32"/>
    </location>
</feature>
<accession>A0A165IDM5</accession>
<evidence type="ECO:0000256" key="1">
    <source>
        <dbReference type="SAM" id="MobiDB-lite"/>
    </source>
</evidence>
<keyword evidence="3" id="KW-1185">Reference proteome</keyword>